<reference evidence="1" key="1">
    <citation type="submission" date="2021-02" db="EMBL/GenBank/DDBJ databases">
        <authorList>
            <person name="Nowell W R."/>
        </authorList>
    </citation>
    <scope>NUCLEOTIDE SEQUENCE</scope>
</reference>
<dbReference type="AlphaFoldDB" id="A0A8S2YF03"/>
<feature type="non-terminal residue" evidence="1">
    <location>
        <position position="1"/>
    </location>
</feature>
<evidence type="ECO:0000313" key="2">
    <source>
        <dbReference type="Proteomes" id="UP000681722"/>
    </source>
</evidence>
<accession>A0A8S2YF03</accession>
<dbReference type="OrthoDB" id="93990at2759"/>
<protein>
    <submittedName>
        <fullName evidence="1">Uncharacterized protein</fullName>
    </submittedName>
</protein>
<evidence type="ECO:0000313" key="1">
    <source>
        <dbReference type="EMBL" id="CAF4554034.1"/>
    </source>
</evidence>
<gene>
    <name evidence="1" type="ORF">SRO942_LOCUS47108</name>
</gene>
<dbReference type="EMBL" id="CAJOBC010116491">
    <property type="protein sequence ID" value="CAF4554034.1"/>
    <property type="molecule type" value="Genomic_DNA"/>
</dbReference>
<name>A0A8S2YF03_9BILA</name>
<organism evidence="1 2">
    <name type="scientific">Didymodactylos carnosus</name>
    <dbReference type="NCBI Taxonomy" id="1234261"/>
    <lineage>
        <taxon>Eukaryota</taxon>
        <taxon>Metazoa</taxon>
        <taxon>Spiralia</taxon>
        <taxon>Gnathifera</taxon>
        <taxon>Rotifera</taxon>
        <taxon>Eurotatoria</taxon>
        <taxon>Bdelloidea</taxon>
        <taxon>Philodinida</taxon>
        <taxon>Philodinidae</taxon>
        <taxon>Didymodactylos</taxon>
    </lineage>
</organism>
<sequence>MAYRNRQSVLPTLPKTLTEIVIPRSLTILGLAPADAVRFLGSRLHWNADGTFRTAPQLFYQSYSIHAWNDKHETN</sequence>
<comment type="caution">
    <text evidence="1">The sequence shown here is derived from an EMBL/GenBank/DDBJ whole genome shotgun (WGS) entry which is preliminary data.</text>
</comment>
<proteinExistence type="predicted"/>
<dbReference type="Proteomes" id="UP000681722">
    <property type="component" value="Unassembled WGS sequence"/>
</dbReference>